<protein>
    <submittedName>
        <fullName evidence="1">Uncharacterized protein</fullName>
    </submittedName>
</protein>
<dbReference type="EMBL" id="CAKKTJ010000168">
    <property type="protein sequence ID" value="CAH0477471.1"/>
    <property type="molecule type" value="Genomic_DNA"/>
</dbReference>
<dbReference type="GO" id="GO:0001682">
    <property type="term" value="P:tRNA 5'-leader removal"/>
    <property type="evidence" value="ECO:0007669"/>
    <property type="project" value="InterPro"/>
</dbReference>
<dbReference type="GO" id="GO:0000172">
    <property type="term" value="C:ribonuclease MRP complex"/>
    <property type="evidence" value="ECO:0007669"/>
    <property type="project" value="TreeGrafter"/>
</dbReference>
<dbReference type="AlphaFoldDB" id="A0AAU9KSX8"/>
<dbReference type="GO" id="GO:0000447">
    <property type="term" value="P:endonucleolytic cleavage in ITS1 to separate SSU-rRNA from 5.8S rRNA and LSU-rRNA from tricistronic rRNA transcript (SSU-rRNA, 5.8S rRNA, LSU-rRNA)"/>
    <property type="evidence" value="ECO:0007669"/>
    <property type="project" value="TreeGrafter"/>
</dbReference>
<dbReference type="PANTHER" id="PTHR15396:SF1">
    <property type="entry name" value="RIBONUCLEASE P PROTEIN SUBUNIT P40"/>
    <property type="match status" value="1"/>
</dbReference>
<reference evidence="1" key="1">
    <citation type="submission" date="2021-11" db="EMBL/GenBank/DDBJ databases">
        <authorList>
            <person name="Islam A."/>
            <person name="Islam S."/>
            <person name="Flora M.S."/>
            <person name="Rahman M."/>
            <person name="Ziaur R.M."/>
            <person name="Epstein J.H."/>
            <person name="Hassan M."/>
            <person name="Klassen M."/>
            <person name="Woodard K."/>
            <person name="Webb A."/>
            <person name="Webby R.J."/>
            <person name="El Zowalaty M.E."/>
        </authorList>
    </citation>
    <scope>NUCLEOTIDE SEQUENCE</scope>
    <source>
        <strain evidence="1">Pbs3</strain>
    </source>
</reference>
<accession>A0AAU9KSX8</accession>
<dbReference type="GO" id="GO:0000171">
    <property type="term" value="F:ribonuclease MRP activity"/>
    <property type="evidence" value="ECO:0007669"/>
    <property type="project" value="TreeGrafter"/>
</dbReference>
<evidence type="ECO:0000313" key="1">
    <source>
        <dbReference type="EMBL" id="CAH0477471.1"/>
    </source>
</evidence>
<dbReference type="InterPro" id="IPR013893">
    <property type="entry name" value="RNase_P_Rpp40"/>
</dbReference>
<dbReference type="PANTHER" id="PTHR15396">
    <property type="entry name" value="RIBONUCLEASE P PROTEIN SUBUNIT P40"/>
    <property type="match status" value="1"/>
</dbReference>
<comment type="caution">
    <text evidence="1">The sequence shown here is derived from an EMBL/GenBank/DDBJ whole genome shotgun (WGS) entry which is preliminary data.</text>
</comment>
<gene>
    <name evidence="1" type="ORF">PBS003_LOCUS4220</name>
</gene>
<name>A0AAU9KSX8_9STRA</name>
<dbReference type="Proteomes" id="UP001160483">
    <property type="component" value="Unassembled WGS sequence"/>
</dbReference>
<dbReference type="GO" id="GO:0004526">
    <property type="term" value="F:ribonuclease P activity"/>
    <property type="evidence" value="ECO:0007669"/>
    <property type="project" value="TreeGrafter"/>
</dbReference>
<dbReference type="Pfam" id="PF08584">
    <property type="entry name" value="Ribonuc_P_40"/>
    <property type="match status" value="1"/>
</dbReference>
<organism evidence="1 2">
    <name type="scientific">Peronospora belbahrii</name>
    <dbReference type="NCBI Taxonomy" id="622444"/>
    <lineage>
        <taxon>Eukaryota</taxon>
        <taxon>Sar</taxon>
        <taxon>Stramenopiles</taxon>
        <taxon>Oomycota</taxon>
        <taxon>Peronosporomycetes</taxon>
        <taxon>Peronosporales</taxon>
        <taxon>Peronosporaceae</taxon>
        <taxon>Peronospora</taxon>
    </lineage>
</organism>
<proteinExistence type="predicted"/>
<sequence>MGSGGKAPRRGNATQQRTCLQGGRIRLQSTVDSTYPSSRLLVWHSYFSHALSRHESVLNGHAFNQQLEVFLPSTTGKTTAESLQWESGFYYDMKSSLDVFLSPSFIREYLLNDGTVVMVTKNVALDASQSAMLLPSGELLLLVDAHTYHQLGIVGEKYGKNVPATCRTMHVKQGQKYVITLDLTSSTFVEEGKNWLRDRVKSCLSTKLEQMEMVVCAYNQHGSARTILFGDDDALPRSRVELNGKTTTFSEIFLPRFDAFYKELGANDRHGDEENDKLRISLQEAYDWLGLVACRLTSLLERKKLEEYVSTFTGTPDLFECKPDSEITTVRWRGLLSTPFCSTVVEKVQRAVKNGELPWGAVTVWGFPDVFVSSVQQTKTSKSAKRTSEDKRREHGYLVHGSNNYTLLMLPNDEYFMLQALGPHDATV</sequence>
<evidence type="ECO:0000313" key="2">
    <source>
        <dbReference type="Proteomes" id="UP001160483"/>
    </source>
</evidence>
<dbReference type="GO" id="GO:0030681">
    <property type="term" value="C:multimeric ribonuclease P complex"/>
    <property type="evidence" value="ECO:0007669"/>
    <property type="project" value="TreeGrafter"/>
</dbReference>